<sequence>MALVYLIVHLNLVVMLRGCWRRVKRGPRSRLITPSSFLTSEVKFGAPALDIADRQNAHSMTLAVRSTVELFHAVRPSTVSRARACKELRSSRPVLPQSAREETLYVLVLREGCETESYDLELRREAYYCEAHD</sequence>
<keyword evidence="1" id="KW-0732">Signal</keyword>
<dbReference type="AlphaFoldDB" id="A0AAE0N0V1"/>
<reference evidence="3" key="1">
    <citation type="journal article" date="2023" name="Mol. Phylogenet. Evol.">
        <title>Genome-scale phylogeny and comparative genomics of the fungal order Sordariales.</title>
        <authorList>
            <person name="Hensen N."/>
            <person name="Bonometti L."/>
            <person name="Westerberg I."/>
            <person name="Brannstrom I.O."/>
            <person name="Guillou S."/>
            <person name="Cros-Aarteil S."/>
            <person name="Calhoun S."/>
            <person name="Haridas S."/>
            <person name="Kuo A."/>
            <person name="Mondo S."/>
            <person name="Pangilinan J."/>
            <person name="Riley R."/>
            <person name="LaButti K."/>
            <person name="Andreopoulos B."/>
            <person name="Lipzen A."/>
            <person name="Chen C."/>
            <person name="Yan M."/>
            <person name="Daum C."/>
            <person name="Ng V."/>
            <person name="Clum A."/>
            <person name="Steindorff A."/>
            <person name="Ohm R.A."/>
            <person name="Martin F."/>
            <person name="Silar P."/>
            <person name="Natvig D.O."/>
            <person name="Lalanne C."/>
            <person name="Gautier V."/>
            <person name="Ament-Velasquez S.L."/>
            <person name="Kruys A."/>
            <person name="Hutchinson M.I."/>
            <person name="Powell A.J."/>
            <person name="Barry K."/>
            <person name="Miller A.N."/>
            <person name="Grigoriev I.V."/>
            <person name="Debuchy R."/>
            <person name="Gladieux P."/>
            <person name="Hiltunen Thoren M."/>
            <person name="Johannesson H."/>
        </authorList>
    </citation>
    <scope>NUCLEOTIDE SEQUENCE</scope>
    <source>
        <strain evidence="3">CBS 232.78</strain>
    </source>
</reference>
<name>A0AAE0N0V1_9PEZI</name>
<dbReference type="Proteomes" id="UP001285441">
    <property type="component" value="Unassembled WGS sequence"/>
</dbReference>
<evidence type="ECO:0000313" key="4">
    <source>
        <dbReference type="Proteomes" id="UP001285441"/>
    </source>
</evidence>
<proteinExistence type="predicted"/>
<gene>
    <name evidence="3" type="ORF">B0H63DRAFT_490554</name>
</gene>
<feature type="domain" description="DUF7924" evidence="2">
    <location>
        <begin position="37"/>
        <end position="75"/>
    </location>
</feature>
<evidence type="ECO:0000256" key="1">
    <source>
        <dbReference type="SAM" id="SignalP"/>
    </source>
</evidence>
<protein>
    <recommendedName>
        <fullName evidence="2">DUF7924 domain-containing protein</fullName>
    </recommendedName>
</protein>
<evidence type="ECO:0000313" key="3">
    <source>
        <dbReference type="EMBL" id="KAK3366552.1"/>
    </source>
</evidence>
<reference evidence="3" key="2">
    <citation type="submission" date="2023-06" db="EMBL/GenBank/DDBJ databases">
        <authorList>
            <consortium name="Lawrence Berkeley National Laboratory"/>
            <person name="Haridas S."/>
            <person name="Hensen N."/>
            <person name="Bonometti L."/>
            <person name="Westerberg I."/>
            <person name="Brannstrom I.O."/>
            <person name="Guillou S."/>
            <person name="Cros-Aarteil S."/>
            <person name="Calhoun S."/>
            <person name="Kuo A."/>
            <person name="Mondo S."/>
            <person name="Pangilinan J."/>
            <person name="Riley R."/>
            <person name="LaButti K."/>
            <person name="Andreopoulos B."/>
            <person name="Lipzen A."/>
            <person name="Chen C."/>
            <person name="Yanf M."/>
            <person name="Daum C."/>
            <person name="Ng V."/>
            <person name="Clum A."/>
            <person name="Steindorff A."/>
            <person name="Ohm R."/>
            <person name="Martin F."/>
            <person name="Silar P."/>
            <person name="Natvig D."/>
            <person name="Lalanne C."/>
            <person name="Gautier V."/>
            <person name="Ament-velasquez S.L."/>
            <person name="Kruys A."/>
            <person name="Hutchinson M.I."/>
            <person name="Powell A.J."/>
            <person name="Barry K."/>
            <person name="Miller A.N."/>
            <person name="Grigoriev I.V."/>
            <person name="Debuchy R."/>
            <person name="Gladieux P."/>
            <person name="Thoren M.H."/>
            <person name="Johannesson H."/>
        </authorList>
    </citation>
    <scope>NUCLEOTIDE SEQUENCE</scope>
    <source>
        <strain evidence="3">CBS 232.78</strain>
    </source>
</reference>
<keyword evidence="4" id="KW-1185">Reference proteome</keyword>
<comment type="caution">
    <text evidence="3">The sequence shown here is derived from an EMBL/GenBank/DDBJ whole genome shotgun (WGS) entry which is preliminary data.</text>
</comment>
<evidence type="ECO:0000259" key="2">
    <source>
        <dbReference type="Pfam" id="PF25545"/>
    </source>
</evidence>
<dbReference type="Pfam" id="PF25545">
    <property type="entry name" value="DUF7924"/>
    <property type="match status" value="1"/>
</dbReference>
<accession>A0AAE0N0V1</accession>
<organism evidence="3 4">
    <name type="scientific">Podospora didyma</name>
    <dbReference type="NCBI Taxonomy" id="330526"/>
    <lineage>
        <taxon>Eukaryota</taxon>
        <taxon>Fungi</taxon>
        <taxon>Dikarya</taxon>
        <taxon>Ascomycota</taxon>
        <taxon>Pezizomycotina</taxon>
        <taxon>Sordariomycetes</taxon>
        <taxon>Sordariomycetidae</taxon>
        <taxon>Sordariales</taxon>
        <taxon>Podosporaceae</taxon>
        <taxon>Podospora</taxon>
    </lineage>
</organism>
<feature type="chain" id="PRO_5042202937" description="DUF7924 domain-containing protein" evidence="1">
    <location>
        <begin position="22"/>
        <end position="133"/>
    </location>
</feature>
<dbReference type="InterPro" id="IPR057684">
    <property type="entry name" value="DUF7924"/>
</dbReference>
<dbReference type="EMBL" id="JAULSW010000012">
    <property type="protein sequence ID" value="KAK3366552.1"/>
    <property type="molecule type" value="Genomic_DNA"/>
</dbReference>
<feature type="signal peptide" evidence="1">
    <location>
        <begin position="1"/>
        <end position="21"/>
    </location>
</feature>